<dbReference type="Gene3D" id="2.60.120.920">
    <property type="match status" value="1"/>
</dbReference>
<evidence type="ECO:0000256" key="2">
    <source>
        <dbReference type="ARBA" id="ARBA00023242"/>
    </source>
</evidence>
<comment type="subcellular location">
    <subcellularLocation>
        <location evidence="1">Nucleus</location>
    </subcellularLocation>
</comment>
<dbReference type="InterPro" id="IPR027417">
    <property type="entry name" value="P-loop_NTPase"/>
</dbReference>
<dbReference type="Pfam" id="PF00622">
    <property type="entry name" value="SPRY"/>
    <property type="match status" value="1"/>
</dbReference>
<dbReference type="STRING" id="282301.A0A267E1T8"/>
<feature type="compositionally biased region" description="Polar residues" evidence="3">
    <location>
        <begin position="444"/>
        <end position="468"/>
    </location>
</feature>
<dbReference type="EMBL" id="NIVC01002740">
    <property type="protein sequence ID" value="PAA55525.1"/>
    <property type="molecule type" value="Genomic_DNA"/>
</dbReference>
<dbReference type="InterPro" id="IPR035778">
    <property type="entry name" value="SPRY_hnRNP_U"/>
</dbReference>
<feature type="compositionally biased region" description="Gly residues" evidence="3">
    <location>
        <begin position="419"/>
        <end position="435"/>
    </location>
</feature>
<feature type="region of interest" description="Disordered" evidence="3">
    <location>
        <begin position="417"/>
        <end position="505"/>
    </location>
</feature>
<dbReference type="Proteomes" id="UP000215902">
    <property type="component" value="Unassembled WGS sequence"/>
</dbReference>
<dbReference type="SUPFAM" id="SSF52540">
    <property type="entry name" value="P-loop containing nucleoside triphosphate hydrolases"/>
    <property type="match status" value="1"/>
</dbReference>
<proteinExistence type="predicted"/>
<protein>
    <recommendedName>
        <fullName evidence="4">B30.2/SPRY domain-containing protein</fullName>
    </recommendedName>
</protein>
<dbReference type="SUPFAM" id="SSF49899">
    <property type="entry name" value="Concanavalin A-like lectins/glucanases"/>
    <property type="match status" value="1"/>
</dbReference>
<evidence type="ECO:0000313" key="6">
    <source>
        <dbReference type="Proteomes" id="UP000215902"/>
    </source>
</evidence>
<dbReference type="PANTHER" id="PTHR12381">
    <property type="entry name" value="HETEROGENEOUS NUCLEAR RIBONUCLEOPROTEIN U FAMILY MEMBER"/>
    <property type="match status" value="1"/>
</dbReference>
<dbReference type="InterPro" id="IPR003877">
    <property type="entry name" value="SPRY_dom"/>
</dbReference>
<keyword evidence="6" id="KW-1185">Reference proteome</keyword>
<gene>
    <name evidence="5" type="ORF">BOX15_Mlig027972g1</name>
</gene>
<keyword evidence="2" id="KW-0539">Nucleus</keyword>
<dbReference type="InterPro" id="IPR001870">
    <property type="entry name" value="B30.2/SPRY"/>
</dbReference>
<name>A0A267E1T8_9PLAT</name>
<accession>A0A267E1T8</accession>
<dbReference type="Pfam" id="PF13671">
    <property type="entry name" value="AAA_33"/>
    <property type="match status" value="1"/>
</dbReference>
<evidence type="ECO:0000313" key="5">
    <source>
        <dbReference type="EMBL" id="PAA55525.1"/>
    </source>
</evidence>
<dbReference type="GO" id="GO:0003723">
    <property type="term" value="F:RNA binding"/>
    <property type="evidence" value="ECO:0007669"/>
    <property type="project" value="TreeGrafter"/>
</dbReference>
<evidence type="ECO:0000256" key="3">
    <source>
        <dbReference type="SAM" id="MobiDB-lite"/>
    </source>
</evidence>
<reference evidence="5 6" key="1">
    <citation type="submission" date="2017-06" db="EMBL/GenBank/DDBJ databases">
        <title>A platform for efficient transgenesis in Macrostomum lignano, a flatworm model organism for stem cell research.</title>
        <authorList>
            <person name="Berezikov E."/>
        </authorList>
    </citation>
    <scope>NUCLEOTIDE SEQUENCE [LARGE SCALE GENOMIC DNA]</scope>
    <source>
        <strain evidence="5">DV1</strain>
        <tissue evidence="5">Whole organism</tissue>
    </source>
</reference>
<dbReference type="InterPro" id="IPR043136">
    <property type="entry name" value="B30.2/SPRY_sf"/>
</dbReference>
<evidence type="ECO:0000256" key="1">
    <source>
        <dbReference type="ARBA" id="ARBA00004123"/>
    </source>
</evidence>
<feature type="compositionally biased region" description="Gly residues" evidence="3">
    <location>
        <begin position="475"/>
        <end position="505"/>
    </location>
</feature>
<dbReference type="Gene3D" id="3.40.50.300">
    <property type="entry name" value="P-loop containing nucleotide triphosphate hydrolases"/>
    <property type="match status" value="1"/>
</dbReference>
<organism evidence="5 6">
    <name type="scientific">Macrostomum lignano</name>
    <dbReference type="NCBI Taxonomy" id="282301"/>
    <lineage>
        <taxon>Eukaryota</taxon>
        <taxon>Metazoa</taxon>
        <taxon>Spiralia</taxon>
        <taxon>Lophotrochozoa</taxon>
        <taxon>Platyhelminthes</taxon>
        <taxon>Rhabditophora</taxon>
        <taxon>Macrostomorpha</taxon>
        <taxon>Macrostomida</taxon>
        <taxon>Macrostomidae</taxon>
        <taxon>Macrostomum</taxon>
    </lineage>
</organism>
<sequence>MSHRGGNSIRSRITEEPRGWEQDESVRLDLYNSDLWLMIDTDGVNAKPFSHGGFANMWAGAQATYAARRGRVFYEVRIGQNNRDVSAPPEERLMFLLRCGWSPLGAGMVLGEEPLSYGYGGSGKASTDSQFKDYGGPFDSGDVVGCFLEYRDDGVPIISYALDGRSLGVCYMANEARNKPLFPHLLTKNVQFEVNFGQRKPWFPPSEDEAAGGWTQIGRLTDRDRQRNYLPPDKREDCTMLMMCGLPAAGKSVWAEKHCSENADKRYCVLGTNSIIDRLKVMGLPRQRNYHGRWELLIERATKCLNDLFEVACRRKRNYILDQTNVYASAQRRKMAPFDGYRRLAVVVVPEHDEYQRRLDRQRKVEGKEVPDQAIASMKANFSIPSDHDGLFDEVVFTELPRREAEQLVARYNREAAGAAGGGGRGGGRGGGFAGGFHQRHQGTDQQQHSRPYSNYSDNRPHHQQQQYKQERRGGGGGGGWRGGGGGRGRGSGYGFGHGGGGRAY</sequence>
<dbReference type="AlphaFoldDB" id="A0A267E1T8"/>
<comment type="caution">
    <text evidence="5">The sequence shown here is derived from an EMBL/GenBank/DDBJ whole genome shotgun (WGS) entry which is preliminary data.</text>
</comment>
<dbReference type="CDD" id="cd12884">
    <property type="entry name" value="SPRY_hnRNP"/>
    <property type="match status" value="1"/>
</dbReference>
<dbReference type="OrthoDB" id="445357at2759"/>
<dbReference type="InterPro" id="IPR013320">
    <property type="entry name" value="ConA-like_dom_sf"/>
</dbReference>
<dbReference type="PROSITE" id="PS50188">
    <property type="entry name" value="B302_SPRY"/>
    <property type="match status" value="1"/>
</dbReference>
<evidence type="ECO:0000259" key="4">
    <source>
        <dbReference type="PROSITE" id="PS50188"/>
    </source>
</evidence>
<dbReference type="SMART" id="SM00449">
    <property type="entry name" value="SPRY"/>
    <property type="match status" value="1"/>
</dbReference>
<feature type="domain" description="B30.2/SPRY" evidence="4">
    <location>
        <begin position="5"/>
        <end position="201"/>
    </location>
</feature>
<dbReference type="PANTHER" id="PTHR12381:SF56">
    <property type="entry name" value="B30.2_SPRY DOMAIN-CONTAINING PROTEIN-RELATED"/>
    <property type="match status" value="1"/>
</dbReference>
<dbReference type="GO" id="GO:0005634">
    <property type="term" value="C:nucleus"/>
    <property type="evidence" value="ECO:0007669"/>
    <property type="project" value="UniProtKB-SubCell"/>
</dbReference>
<dbReference type="GO" id="GO:0000380">
    <property type="term" value="P:alternative mRNA splicing, via spliceosome"/>
    <property type="evidence" value="ECO:0007669"/>
    <property type="project" value="TreeGrafter"/>
</dbReference>